<keyword evidence="2 7" id="KW-0808">Transferase</keyword>
<dbReference type="RefSeq" id="WP_094485234.1">
    <property type="nucleotide sequence ID" value="NZ_NOXX01000138.1"/>
</dbReference>
<dbReference type="GO" id="GO:0005737">
    <property type="term" value="C:cytoplasm"/>
    <property type="evidence" value="ECO:0007669"/>
    <property type="project" value="UniProtKB-SubCell"/>
</dbReference>
<dbReference type="Gene3D" id="3.30.70.890">
    <property type="entry name" value="GHMP kinase, C-terminal domain"/>
    <property type="match status" value="1"/>
</dbReference>
<organism evidence="11 12">
    <name type="scientific">Flavobacterium aurantiibacter</name>
    <dbReference type="NCBI Taxonomy" id="2023067"/>
    <lineage>
        <taxon>Bacteria</taxon>
        <taxon>Pseudomonadati</taxon>
        <taxon>Bacteroidota</taxon>
        <taxon>Flavobacteriia</taxon>
        <taxon>Flavobacteriales</taxon>
        <taxon>Flavobacteriaceae</taxon>
        <taxon>Flavobacterium</taxon>
    </lineage>
</organism>
<protein>
    <recommendedName>
        <fullName evidence="7 8">Homoserine kinase</fullName>
        <shortName evidence="7">HK</shortName>
        <shortName evidence="7">HSK</shortName>
        <ecNumber evidence="7 8">2.7.1.39</ecNumber>
    </recommendedName>
</protein>
<dbReference type="Pfam" id="PF08544">
    <property type="entry name" value="GHMP_kinases_C"/>
    <property type="match status" value="1"/>
</dbReference>
<evidence type="ECO:0000256" key="6">
    <source>
        <dbReference type="ARBA" id="ARBA00022840"/>
    </source>
</evidence>
<dbReference type="InterPro" id="IPR013750">
    <property type="entry name" value="GHMP_kinase_C_dom"/>
</dbReference>
<dbReference type="PANTHER" id="PTHR20861">
    <property type="entry name" value="HOMOSERINE/4-DIPHOSPHOCYTIDYL-2-C-METHYL-D-ERYTHRITOL KINASE"/>
    <property type="match status" value="1"/>
</dbReference>
<dbReference type="SUPFAM" id="SSF55060">
    <property type="entry name" value="GHMP Kinase, C-terminal domain"/>
    <property type="match status" value="1"/>
</dbReference>
<dbReference type="AlphaFoldDB" id="A0A256A2G2"/>
<dbReference type="EMBL" id="NOXX01000138">
    <property type="protein sequence ID" value="OYQ47913.1"/>
    <property type="molecule type" value="Genomic_DNA"/>
</dbReference>
<dbReference type="PRINTS" id="PR00958">
    <property type="entry name" value="HOMSERKINASE"/>
</dbReference>
<dbReference type="Proteomes" id="UP000216035">
    <property type="component" value="Unassembled WGS sequence"/>
</dbReference>
<feature type="domain" description="GHMP kinase C-terminal" evidence="10">
    <location>
        <begin position="211"/>
        <end position="286"/>
    </location>
</feature>
<dbReference type="InterPro" id="IPR000870">
    <property type="entry name" value="Homoserine_kinase"/>
</dbReference>
<evidence type="ECO:0000259" key="10">
    <source>
        <dbReference type="Pfam" id="PF08544"/>
    </source>
</evidence>
<dbReference type="NCBIfam" id="NF002288">
    <property type="entry name" value="PRK01212.1-4"/>
    <property type="match status" value="1"/>
</dbReference>
<evidence type="ECO:0000313" key="11">
    <source>
        <dbReference type="EMBL" id="OYQ47913.1"/>
    </source>
</evidence>
<evidence type="ECO:0000256" key="7">
    <source>
        <dbReference type="HAMAP-Rule" id="MF_00384"/>
    </source>
</evidence>
<evidence type="ECO:0000256" key="2">
    <source>
        <dbReference type="ARBA" id="ARBA00022679"/>
    </source>
</evidence>
<dbReference type="PANTHER" id="PTHR20861:SF1">
    <property type="entry name" value="HOMOSERINE KINASE"/>
    <property type="match status" value="1"/>
</dbReference>
<keyword evidence="12" id="KW-1185">Reference proteome</keyword>
<dbReference type="InterPro" id="IPR014721">
    <property type="entry name" value="Ribsml_uS5_D2-typ_fold_subgr"/>
</dbReference>
<evidence type="ECO:0000256" key="5">
    <source>
        <dbReference type="ARBA" id="ARBA00022777"/>
    </source>
</evidence>
<evidence type="ECO:0000256" key="8">
    <source>
        <dbReference type="NCBIfam" id="TIGR00191"/>
    </source>
</evidence>
<comment type="function">
    <text evidence="7">Catalyzes the ATP-dependent phosphorylation of L-homoserine to L-homoserine phosphate.</text>
</comment>
<sequence>MSKFEEVQVFCPATVANLSCGFDVLGLCLKGVGDEMTIRITDEPGVRIKRISGADLSLEVEQNVAGVAAVSLLNFLKPKVGFEIEIDKKIKPGSGIGSSAASAAGAVYGINKLLGTPLHRRDLIPFAMQGEVLASKAFHADNVAPALLGGFTIVKGYHPLEVLRIDAPDDLYVTLVHPKIELRTADSRVVLPAQLPLKTAVQQSGNLAAFVHALHTKDYLLLGRATKDVIAEPHREKLIPLFSLAKSEALKSGALGVGISGSGPSIYALCEGKASAQEVSRAWKLSYILNNIEADVFISQVNAKGTELI</sequence>
<name>A0A256A2G2_9FLAO</name>
<evidence type="ECO:0000256" key="3">
    <source>
        <dbReference type="ARBA" id="ARBA00022697"/>
    </source>
</evidence>
<keyword evidence="4 7" id="KW-0547">Nucleotide-binding</keyword>
<dbReference type="InterPro" id="IPR006204">
    <property type="entry name" value="GHMP_kinase_N_dom"/>
</dbReference>
<dbReference type="PIRSF" id="PIRSF000676">
    <property type="entry name" value="Homoser_kin"/>
    <property type="match status" value="1"/>
</dbReference>
<keyword evidence="7" id="KW-0963">Cytoplasm</keyword>
<evidence type="ECO:0000256" key="4">
    <source>
        <dbReference type="ARBA" id="ARBA00022741"/>
    </source>
</evidence>
<dbReference type="OrthoDB" id="9769912at2"/>
<keyword evidence="3 7" id="KW-0791">Threonine biosynthesis</keyword>
<dbReference type="GO" id="GO:0005524">
    <property type="term" value="F:ATP binding"/>
    <property type="evidence" value="ECO:0007669"/>
    <property type="project" value="UniProtKB-UniRule"/>
</dbReference>
<keyword evidence="5 7" id="KW-0418">Kinase</keyword>
<evidence type="ECO:0000313" key="12">
    <source>
        <dbReference type="Proteomes" id="UP000216035"/>
    </source>
</evidence>
<dbReference type="Pfam" id="PF00288">
    <property type="entry name" value="GHMP_kinases_N"/>
    <property type="match status" value="1"/>
</dbReference>
<reference evidence="11 12" key="1">
    <citation type="submission" date="2017-07" db="EMBL/GenBank/DDBJ databases">
        <title>Flavobacterium cyanobacteriorum sp. nov., isolated from cyanobacterial aggregates in a eutrophic lake.</title>
        <authorList>
            <person name="Cai H."/>
        </authorList>
    </citation>
    <scope>NUCLEOTIDE SEQUENCE [LARGE SCALE GENOMIC DNA]</scope>
    <source>
        <strain evidence="11 12">TH167</strain>
    </source>
</reference>
<feature type="domain" description="GHMP kinase N-terminal" evidence="9">
    <location>
        <begin position="74"/>
        <end position="150"/>
    </location>
</feature>
<comment type="pathway">
    <text evidence="7">Amino-acid biosynthesis; L-threonine biosynthesis; L-threonine from L-aspartate: step 4/5.</text>
</comment>
<comment type="caution">
    <text evidence="11">The sequence shown here is derived from an EMBL/GenBank/DDBJ whole genome shotgun (WGS) entry which is preliminary data.</text>
</comment>
<keyword evidence="6 7" id="KW-0067">ATP-binding</keyword>
<dbReference type="Gene3D" id="3.30.230.10">
    <property type="match status" value="1"/>
</dbReference>
<evidence type="ECO:0000256" key="1">
    <source>
        <dbReference type="ARBA" id="ARBA00022605"/>
    </source>
</evidence>
<evidence type="ECO:0000259" key="9">
    <source>
        <dbReference type="Pfam" id="PF00288"/>
    </source>
</evidence>
<accession>A0A256A2G2</accession>
<dbReference type="NCBIfam" id="TIGR00191">
    <property type="entry name" value="thrB"/>
    <property type="match status" value="1"/>
</dbReference>
<proteinExistence type="inferred from homology"/>
<comment type="similarity">
    <text evidence="7">Belongs to the GHMP kinase family. Homoserine kinase subfamily.</text>
</comment>
<comment type="caution">
    <text evidence="7">Lacks conserved residue(s) required for the propagation of feature annotation.</text>
</comment>
<gene>
    <name evidence="7" type="primary">thrB</name>
    <name evidence="11" type="ORF">CHX27_02730</name>
</gene>
<comment type="catalytic activity">
    <reaction evidence="7">
        <text>L-homoserine + ATP = O-phospho-L-homoserine + ADP + H(+)</text>
        <dbReference type="Rhea" id="RHEA:13985"/>
        <dbReference type="ChEBI" id="CHEBI:15378"/>
        <dbReference type="ChEBI" id="CHEBI:30616"/>
        <dbReference type="ChEBI" id="CHEBI:57476"/>
        <dbReference type="ChEBI" id="CHEBI:57590"/>
        <dbReference type="ChEBI" id="CHEBI:456216"/>
        <dbReference type="EC" id="2.7.1.39"/>
    </reaction>
</comment>
<comment type="subcellular location">
    <subcellularLocation>
        <location evidence="7">Cytoplasm</location>
    </subcellularLocation>
</comment>
<keyword evidence="1 7" id="KW-0028">Amino-acid biosynthesis</keyword>
<dbReference type="InterPro" id="IPR036554">
    <property type="entry name" value="GHMP_kinase_C_sf"/>
</dbReference>
<dbReference type="GO" id="GO:0009088">
    <property type="term" value="P:threonine biosynthetic process"/>
    <property type="evidence" value="ECO:0007669"/>
    <property type="project" value="UniProtKB-UniRule"/>
</dbReference>
<dbReference type="UniPathway" id="UPA00050">
    <property type="reaction ID" value="UER00064"/>
</dbReference>
<dbReference type="InterPro" id="IPR020568">
    <property type="entry name" value="Ribosomal_Su5_D2-typ_SF"/>
</dbReference>
<dbReference type="EC" id="2.7.1.39" evidence="7 8"/>
<dbReference type="HAMAP" id="MF_00384">
    <property type="entry name" value="Homoser_kinase"/>
    <property type="match status" value="1"/>
</dbReference>
<dbReference type="SUPFAM" id="SSF54211">
    <property type="entry name" value="Ribosomal protein S5 domain 2-like"/>
    <property type="match status" value="1"/>
</dbReference>
<dbReference type="GO" id="GO:0004413">
    <property type="term" value="F:homoserine kinase activity"/>
    <property type="evidence" value="ECO:0007669"/>
    <property type="project" value="UniProtKB-UniRule"/>
</dbReference>